<comment type="caution">
    <text evidence="1">The sequence shown here is derived from an EMBL/GenBank/DDBJ whole genome shotgun (WGS) entry which is preliminary data.</text>
</comment>
<gene>
    <name evidence="1" type="ORF">KI387_031292</name>
</gene>
<dbReference type="Proteomes" id="UP000824469">
    <property type="component" value="Unassembled WGS sequence"/>
</dbReference>
<evidence type="ECO:0000313" key="1">
    <source>
        <dbReference type="EMBL" id="KAH9299610.1"/>
    </source>
</evidence>
<feature type="non-terminal residue" evidence="1">
    <location>
        <position position="95"/>
    </location>
</feature>
<keyword evidence="2" id="KW-1185">Reference proteome</keyword>
<feature type="non-terminal residue" evidence="1">
    <location>
        <position position="1"/>
    </location>
</feature>
<protein>
    <submittedName>
        <fullName evidence="1">Uncharacterized protein</fullName>
    </submittedName>
</protein>
<reference evidence="1 2" key="1">
    <citation type="journal article" date="2021" name="Nat. Plants">
        <title>The Taxus genome provides insights into paclitaxel biosynthesis.</title>
        <authorList>
            <person name="Xiong X."/>
            <person name="Gou J."/>
            <person name="Liao Q."/>
            <person name="Li Y."/>
            <person name="Zhou Q."/>
            <person name="Bi G."/>
            <person name="Li C."/>
            <person name="Du R."/>
            <person name="Wang X."/>
            <person name="Sun T."/>
            <person name="Guo L."/>
            <person name="Liang H."/>
            <person name="Lu P."/>
            <person name="Wu Y."/>
            <person name="Zhang Z."/>
            <person name="Ro D.K."/>
            <person name="Shang Y."/>
            <person name="Huang S."/>
            <person name="Yan J."/>
        </authorList>
    </citation>
    <scope>NUCLEOTIDE SEQUENCE [LARGE SCALE GENOMIC DNA]</scope>
    <source>
        <strain evidence="1">Ta-2019</strain>
    </source>
</reference>
<proteinExistence type="predicted"/>
<dbReference type="AlphaFoldDB" id="A0AA38CG28"/>
<name>A0AA38CG28_TAXCH</name>
<accession>A0AA38CG28</accession>
<organism evidence="1 2">
    <name type="scientific">Taxus chinensis</name>
    <name type="common">Chinese yew</name>
    <name type="synonym">Taxus wallichiana var. chinensis</name>
    <dbReference type="NCBI Taxonomy" id="29808"/>
    <lineage>
        <taxon>Eukaryota</taxon>
        <taxon>Viridiplantae</taxon>
        <taxon>Streptophyta</taxon>
        <taxon>Embryophyta</taxon>
        <taxon>Tracheophyta</taxon>
        <taxon>Spermatophyta</taxon>
        <taxon>Pinopsida</taxon>
        <taxon>Pinidae</taxon>
        <taxon>Conifers II</taxon>
        <taxon>Cupressales</taxon>
        <taxon>Taxaceae</taxon>
        <taxon>Taxus</taxon>
    </lineage>
</organism>
<dbReference type="EMBL" id="JAHRHJ020000010">
    <property type="protein sequence ID" value="KAH9299610.1"/>
    <property type="molecule type" value="Genomic_DNA"/>
</dbReference>
<sequence length="95" mass="10794">ITLRERTSIRTGSQSGCAMIRMKGVLKVVVAEVKDTMVDSEDEAMVVEEVSSLMEHVYTFGSPNHYRCECPQNITFSFCGKSHIYEECPDLYEHL</sequence>
<evidence type="ECO:0000313" key="2">
    <source>
        <dbReference type="Proteomes" id="UP000824469"/>
    </source>
</evidence>